<dbReference type="EMBL" id="CP136864">
    <property type="protein sequence ID" value="WOJ92345.1"/>
    <property type="molecule type" value="Genomic_DNA"/>
</dbReference>
<reference evidence="1 2" key="1">
    <citation type="submission" date="2023-10" db="EMBL/GenBank/DDBJ databases">
        <title>Two novel species belonging to the OM43/NOR5 clade.</title>
        <authorList>
            <person name="Park M."/>
        </authorList>
    </citation>
    <scope>NUCLEOTIDE SEQUENCE [LARGE SCALE GENOMIC DNA]</scope>
    <source>
        <strain evidence="1 2">IMCC43200</strain>
    </source>
</reference>
<dbReference type="InterPro" id="IPR008551">
    <property type="entry name" value="TANGO2"/>
</dbReference>
<protein>
    <submittedName>
        <fullName evidence="1">NRDE family protein</fullName>
    </submittedName>
</protein>
<organism evidence="1 2">
    <name type="scientific">Congregibacter variabilis</name>
    <dbReference type="NCBI Taxonomy" id="3081200"/>
    <lineage>
        <taxon>Bacteria</taxon>
        <taxon>Pseudomonadati</taxon>
        <taxon>Pseudomonadota</taxon>
        <taxon>Gammaproteobacteria</taxon>
        <taxon>Cellvibrionales</taxon>
        <taxon>Halieaceae</taxon>
        <taxon>Congregibacter</taxon>
    </lineage>
</organism>
<dbReference type="PANTHER" id="PTHR17985:SF8">
    <property type="entry name" value="TRANSPORT AND GOLGI ORGANIZATION PROTEIN 2 HOMOLOG"/>
    <property type="match status" value="1"/>
</dbReference>
<dbReference type="Proteomes" id="UP001626537">
    <property type="component" value="Chromosome"/>
</dbReference>
<gene>
    <name evidence="1" type="ORF">R0135_11160</name>
</gene>
<keyword evidence="2" id="KW-1185">Reference proteome</keyword>
<accession>A0ABZ0HZS4</accession>
<proteinExistence type="predicted"/>
<name>A0ABZ0HZS4_9GAMM</name>
<dbReference type="RefSeq" id="WP_407346939.1">
    <property type="nucleotide sequence ID" value="NZ_CP136864.1"/>
</dbReference>
<dbReference type="PANTHER" id="PTHR17985">
    <property type="entry name" value="SER/THR-RICH PROTEIN T10 IN DGCR REGION"/>
    <property type="match status" value="1"/>
</dbReference>
<evidence type="ECO:0000313" key="2">
    <source>
        <dbReference type="Proteomes" id="UP001626537"/>
    </source>
</evidence>
<evidence type="ECO:0000313" key="1">
    <source>
        <dbReference type="EMBL" id="WOJ92345.1"/>
    </source>
</evidence>
<dbReference type="Pfam" id="PF05742">
    <property type="entry name" value="TANGO2"/>
    <property type="match status" value="1"/>
</dbReference>
<sequence>MCLIVFAWQQHPAAPLLMAANRDEFHERPASAAAYWRDSPQILAGRDLQAGGTWLGVSRSGRVAAITNIRDPAVGDSSAPRSRGELTHNFLAGKESPKDYLAKIAGRIQDYQGFNLLVGDRDSLWYLHGSSAEKVAPQALPPGIYGLSNAALDVPWPKVKRARGQLQRKLQTGETPSHDELRDCLSDRSLADTRALGEHKLSGEMARQLSAQFIVTERYGTRCCTTLRQLANGLLEFQEQRFNPRGELMGNDAFELRTLNRG</sequence>